<dbReference type="KEGG" id="ebz:J7S26_05015"/>
<evidence type="ECO:0000313" key="4">
    <source>
        <dbReference type="Proteomes" id="UP000636394"/>
    </source>
</evidence>
<dbReference type="RefSeq" id="WP_166340080.1">
    <property type="nucleotide sequence ID" value="NZ_CP072829.1"/>
</dbReference>
<sequence length="235" mass="25447">MTANAFEIEAPDDERASRRWMACAMWFELLSLGLLKPERVVAEALCSGEYAEACREAAEALGPFADAASVLGGLLVSYADCDVEEAYHQVLREYTRLFVGERGPLVTPFVGVWAAQTRGQQGLLFVGPESMAVERFMRRCGVAKDLGAGQSNDPVDHIGTMCEFCKFLCLVGARAVVPVEGAVVDPGDFDCFMADYFAPYAAWCAAQIRDLSGVPFYRALAEMLDVAAAFGAKEA</sequence>
<reference evidence="3" key="2">
    <citation type="submission" date="2021-04" db="EMBL/GenBank/DDBJ databases">
        <title>Novel species in family Eggerthellaceae.</title>
        <authorList>
            <person name="Zhang G."/>
        </authorList>
    </citation>
    <scope>NUCLEOTIDE SEQUENCE</scope>
    <source>
        <strain evidence="3">Zg-886</strain>
    </source>
</reference>
<proteinExistence type="predicted"/>
<dbReference type="SUPFAM" id="SSF89155">
    <property type="entry name" value="TorD-like"/>
    <property type="match status" value="1"/>
</dbReference>
<dbReference type="InterPro" id="IPR036411">
    <property type="entry name" value="TorD-like_sf"/>
</dbReference>
<dbReference type="Pfam" id="PF02613">
    <property type="entry name" value="Nitrate_red_del"/>
    <property type="match status" value="1"/>
</dbReference>
<dbReference type="Proteomes" id="UP000671910">
    <property type="component" value="Chromosome"/>
</dbReference>
<keyword evidence="1" id="KW-0143">Chaperone</keyword>
<dbReference type="Proteomes" id="UP000636394">
    <property type="component" value="Unassembled WGS sequence"/>
</dbReference>
<dbReference type="InterPro" id="IPR020945">
    <property type="entry name" value="DMSO/NO3_reduct_chaperone"/>
</dbReference>
<dbReference type="PANTHER" id="PTHR34227">
    <property type="entry name" value="CHAPERONE PROTEIN YCDY"/>
    <property type="match status" value="1"/>
</dbReference>
<dbReference type="Gene3D" id="1.10.3480.10">
    <property type="entry name" value="TorD-like"/>
    <property type="match status" value="1"/>
</dbReference>
<dbReference type="EMBL" id="CP072829">
    <property type="protein sequence ID" value="QTU83755.1"/>
    <property type="molecule type" value="Genomic_DNA"/>
</dbReference>
<name>A0A9E6STS2_9ACTN</name>
<evidence type="ECO:0000313" key="5">
    <source>
        <dbReference type="Proteomes" id="UP000671910"/>
    </source>
</evidence>
<accession>A0A9E6STS2</accession>
<dbReference type="EMBL" id="WPCR01000010">
    <property type="protein sequence ID" value="NHM14705.1"/>
    <property type="molecule type" value="Genomic_DNA"/>
</dbReference>
<dbReference type="PANTHER" id="PTHR34227:SF1">
    <property type="entry name" value="DIMETHYL SULFOXIDE REDUCTASE CHAPERONE-RELATED"/>
    <property type="match status" value="1"/>
</dbReference>
<reference evidence="2 4" key="1">
    <citation type="submission" date="2019-11" db="EMBL/GenBank/DDBJ databases">
        <title>Eggerthellaceae novel genus isolated from the rectal contents of marmort.</title>
        <authorList>
            <person name="Zhang G."/>
        </authorList>
    </citation>
    <scope>NUCLEOTIDE SEQUENCE [LARGE SCALE GENOMIC DNA]</scope>
    <source>
        <strain evidence="2">Zg-886</strain>
        <strain evidence="4">zg-886</strain>
    </source>
</reference>
<organism evidence="3 5">
    <name type="scientific">Xiamenia xianingshaonis</name>
    <dbReference type="NCBI Taxonomy" id="2682776"/>
    <lineage>
        <taxon>Bacteria</taxon>
        <taxon>Bacillati</taxon>
        <taxon>Actinomycetota</taxon>
        <taxon>Coriobacteriia</taxon>
        <taxon>Eggerthellales</taxon>
        <taxon>Eggerthellaceae</taxon>
        <taxon>Xiamenia</taxon>
    </lineage>
</organism>
<protein>
    <submittedName>
        <fullName evidence="3">Molecular chaperone TorD family protein</fullName>
    </submittedName>
</protein>
<evidence type="ECO:0000313" key="2">
    <source>
        <dbReference type="EMBL" id="NHM14705.1"/>
    </source>
</evidence>
<keyword evidence="4" id="KW-1185">Reference proteome</keyword>
<gene>
    <name evidence="2" type="ORF">GMI68_08015</name>
    <name evidence="3" type="ORF">J7S26_05015</name>
</gene>
<evidence type="ECO:0000313" key="3">
    <source>
        <dbReference type="EMBL" id="QTU83755.1"/>
    </source>
</evidence>
<evidence type="ECO:0000256" key="1">
    <source>
        <dbReference type="ARBA" id="ARBA00023186"/>
    </source>
</evidence>
<dbReference type="InterPro" id="IPR050289">
    <property type="entry name" value="TorD/DmsD_chaperones"/>
</dbReference>
<dbReference type="AlphaFoldDB" id="A0A9E6STS2"/>